<dbReference type="EMBL" id="LGRN01000105">
    <property type="protein sequence ID" value="OJD16482.1"/>
    <property type="molecule type" value="Genomic_DNA"/>
</dbReference>
<organism evidence="2 3">
    <name type="scientific">Emergomyces pasteurianus Ep9510</name>
    <dbReference type="NCBI Taxonomy" id="1447872"/>
    <lineage>
        <taxon>Eukaryota</taxon>
        <taxon>Fungi</taxon>
        <taxon>Dikarya</taxon>
        <taxon>Ascomycota</taxon>
        <taxon>Pezizomycotina</taxon>
        <taxon>Eurotiomycetes</taxon>
        <taxon>Eurotiomycetidae</taxon>
        <taxon>Onygenales</taxon>
        <taxon>Ajellomycetaceae</taxon>
        <taxon>Emergomyces</taxon>
    </lineage>
</organism>
<feature type="compositionally biased region" description="Low complexity" evidence="1">
    <location>
        <begin position="1"/>
        <end position="25"/>
    </location>
</feature>
<evidence type="ECO:0000256" key="1">
    <source>
        <dbReference type="SAM" id="MobiDB-lite"/>
    </source>
</evidence>
<evidence type="ECO:0000313" key="2">
    <source>
        <dbReference type="EMBL" id="OJD16482.1"/>
    </source>
</evidence>
<evidence type="ECO:0008006" key="4">
    <source>
        <dbReference type="Google" id="ProtNLM"/>
    </source>
</evidence>
<accession>A0A1J9PKT5</accession>
<sequence length="405" mass="45096">MSSQRRQQSRSSSSQRSRISQSDQRATITPAQFEAINISSHTPPPSITVRHAPEYVTSDLRDFDTNLAVSVSQAQQDWSSLQMTATVDPNSTPLLFGTGSPNPEITYSDFPLGREQYSTEHMNIDLNDTMHPPSSTVAQSSYFYAVPTQAQLPDYRTENQSSMPQEFQVNFVNRNLLPQGPISPDTSSNMPPTRRHHYSLQPPQVSSTRDHKDRVSITLSELGPQGRVPHPSNKPDEYLQHGFMSHRDAGPYPNPPTMISSLTPDYLNHPAPNASRHIYPTSSSQLDPLHPYQSSRQYSFSPITDVGVPPTTLAPAGEFSTPYSVSPTPEDQVRVVNSRPKPQCWDHGCNGREFSTFSNLLRHQREKAGTATKSECPHCGTVFTRTTARNGHLAQGKCKAKREQE</sequence>
<name>A0A1J9PKT5_9EURO</name>
<dbReference type="AlphaFoldDB" id="A0A1J9PKT5"/>
<evidence type="ECO:0000313" key="3">
    <source>
        <dbReference type="Proteomes" id="UP000182235"/>
    </source>
</evidence>
<dbReference type="Proteomes" id="UP000182235">
    <property type="component" value="Unassembled WGS sequence"/>
</dbReference>
<comment type="caution">
    <text evidence="2">The sequence shown here is derived from an EMBL/GenBank/DDBJ whole genome shotgun (WGS) entry which is preliminary data.</text>
</comment>
<reference evidence="2 3" key="1">
    <citation type="submission" date="2015-07" db="EMBL/GenBank/DDBJ databases">
        <title>Emmonsia species relationships and genome sequence.</title>
        <authorList>
            <consortium name="The Broad Institute Genomics Platform"/>
            <person name="Cuomo C.A."/>
            <person name="Munoz J.F."/>
            <person name="Imamovic A."/>
            <person name="Priest M.E."/>
            <person name="Young S."/>
            <person name="Clay O.K."/>
            <person name="McEwen J.G."/>
        </authorList>
    </citation>
    <scope>NUCLEOTIDE SEQUENCE [LARGE SCALE GENOMIC DNA]</scope>
    <source>
        <strain evidence="2 3">UAMH 9510</strain>
    </source>
</reference>
<proteinExistence type="predicted"/>
<gene>
    <name evidence="2" type="ORF">AJ78_03337</name>
</gene>
<keyword evidence="3" id="KW-1185">Reference proteome</keyword>
<feature type="region of interest" description="Disordered" evidence="1">
    <location>
        <begin position="1"/>
        <end position="49"/>
    </location>
</feature>
<dbReference type="VEuPathDB" id="FungiDB:AJ78_03337"/>
<protein>
    <recommendedName>
        <fullName evidence="4">C2H2-type domain-containing protein</fullName>
    </recommendedName>
</protein>
<feature type="region of interest" description="Disordered" evidence="1">
    <location>
        <begin position="180"/>
        <end position="210"/>
    </location>
</feature>
<dbReference type="OrthoDB" id="5366256at2759"/>